<evidence type="ECO:0000259" key="9">
    <source>
        <dbReference type="PROSITE" id="PS51007"/>
    </source>
</evidence>
<dbReference type="EMBL" id="JBHSCR010000036">
    <property type="protein sequence ID" value="MFC4349902.1"/>
    <property type="molecule type" value="Genomic_DNA"/>
</dbReference>
<keyword evidence="4" id="KW-0732">Signal</keyword>
<dbReference type="SUPFAM" id="SSF46626">
    <property type="entry name" value="Cytochrome c"/>
    <property type="match status" value="2"/>
</dbReference>
<dbReference type="Proteomes" id="UP001595776">
    <property type="component" value="Unassembled WGS sequence"/>
</dbReference>
<evidence type="ECO:0000256" key="7">
    <source>
        <dbReference type="PROSITE-ProRule" id="PRU00433"/>
    </source>
</evidence>
<evidence type="ECO:0000256" key="5">
    <source>
        <dbReference type="ARBA" id="ARBA00023002"/>
    </source>
</evidence>
<keyword evidence="5" id="KW-0560">Oxidoreductase</keyword>
<feature type="domain" description="Cytochrome c" evidence="9">
    <location>
        <begin position="271"/>
        <end position="399"/>
    </location>
</feature>
<dbReference type="Gene3D" id="1.10.760.10">
    <property type="entry name" value="Cytochrome c-like domain"/>
    <property type="match status" value="2"/>
</dbReference>
<dbReference type="Pfam" id="PF03150">
    <property type="entry name" value="CCP_MauG"/>
    <property type="match status" value="1"/>
</dbReference>
<evidence type="ECO:0000313" key="11">
    <source>
        <dbReference type="Proteomes" id="UP001595776"/>
    </source>
</evidence>
<protein>
    <submittedName>
        <fullName evidence="10">Cytochrome-c peroxidase</fullName>
    </submittedName>
</protein>
<feature type="compositionally biased region" description="Low complexity" evidence="8">
    <location>
        <begin position="50"/>
        <end position="66"/>
    </location>
</feature>
<dbReference type="InterPro" id="IPR004852">
    <property type="entry name" value="Di-haem_cyt_c_peroxidsae"/>
</dbReference>
<sequence length="416" mass="45098">MLAALMAASGPIGTAEAQERPPRPDSVRPTRPRPPEPPQPPTVQPPAPQPTNTGTTDTIGDTTQPPATRLEAPQLPDVLLNYTDATLPAYYRRGRLADADNTPEDNPITNTGATLGRVLFYDVKLSANDTVSCASCHQQANGFSDPATLSTGFDGGQTARHSMSLANARFYERGHFFWDERAETLEDQVLMPVQDSVEMGMTLIELETKLQATDYYGPLFEAAFGSDTVTSDRIAKALAQFVRAMTSTNTRYDSAFTGGGNPPDFEAVFTPQEIQGLVLFGQGGDRAGRTLGCAACHGTPGHIADDIHNNGLDITVTGDDGAGDKRFKAPSLRNIAVTAPYMHDGRFETLEEVIEFYNSGVQPSPNLDQRLRRPGGQPRRLNMTQAEKDALLAFLNTLTDESLLVDERFSDPFIAH</sequence>
<evidence type="ECO:0000256" key="1">
    <source>
        <dbReference type="ARBA" id="ARBA00004196"/>
    </source>
</evidence>
<dbReference type="InterPro" id="IPR051395">
    <property type="entry name" value="Cytochrome_c_Peroxidase/MauG"/>
</dbReference>
<name>A0ABV8UGN8_9PROT</name>
<evidence type="ECO:0000256" key="4">
    <source>
        <dbReference type="ARBA" id="ARBA00022729"/>
    </source>
</evidence>
<dbReference type="InterPro" id="IPR009056">
    <property type="entry name" value="Cyt_c-like_dom"/>
</dbReference>
<reference evidence="11" key="1">
    <citation type="journal article" date="2019" name="Int. J. Syst. Evol. Microbiol.">
        <title>The Global Catalogue of Microorganisms (GCM) 10K type strain sequencing project: providing services to taxonomists for standard genome sequencing and annotation.</title>
        <authorList>
            <consortium name="The Broad Institute Genomics Platform"/>
            <consortium name="The Broad Institute Genome Sequencing Center for Infectious Disease"/>
            <person name="Wu L."/>
            <person name="Ma J."/>
        </authorList>
    </citation>
    <scope>NUCLEOTIDE SEQUENCE [LARGE SCALE GENOMIC DNA]</scope>
    <source>
        <strain evidence="11">CGMCC 1.15304</strain>
    </source>
</reference>
<evidence type="ECO:0000256" key="3">
    <source>
        <dbReference type="ARBA" id="ARBA00022723"/>
    </source>
</evidence>
<keyword evidence="2 7" id="KW-0349">Heme</keyword>
<dbReference type="PANTHER" id="PTHR30600">
    <property type="entry name" value="CYTOCHROME C PEROXIDASE-RELATED"/>
    <property type="match status" value="1"/>
</dbReference>
<dbReference type="GO" id="GO:0004601">
    <property type="term" value="F:peroxidase activity"/>
    <property type="evidence" value="ECO:0007669"/>
    <property type="project" value="UniProtKB-KW"/>
</dbReference>
<keyword evidence="11" id="KW-1185">Reference proteome</keyword>
<keyword evidence="6 7" id="KW-0408">Iron</keyword>
<comment type="caution">
    <text evidence="10">The sequence shown here is derived from an EMBL/GenBank/DDBJ whole genome shotgun (WGS) entry which is preliminary data.</text>
</comment>
<evidence type="ECO:0000256" key="2">
    <source>
        <dbReference type="ARBA" id="ARBA00022617"/>
    </source>
</evidence>
<proteinExistence type="predicted"/>
<dbReference type="InterPro" id="IPR036909">
    <property type="entry name" value="Cyt_c-like_dom_sf"/>
</dbReference>
<dbReference type="PROSITE" id="PS51007">
    <property type="entry name" value="CYTC"/>
    <property type="match status" value="1"/>
</dbReference>
<evidence type="ECO:0000256" key="6">
    <source>
        <dbReference type="ARBA" id="ARBA00023004"/>
    </source>
</evidence>
<keyword evidence="10" id="KW-0575">Peroxidase</keyword>
<evidence type="ECO:0000313" key="10">
    <source>
        <dbReference type="EMBL" id="MFC4349902.1"/>
    </source>
</evidence>
<dbReference type="PANTHER" id="PTHR30600:SF10">
    <property type="entry name" value="BLL6722 PROTEIN"/>
    <property type="match status" value="1"/>
</dbReference>
<evidence type="ECO:0000256" key="8">
    <source>
        <dbReference type="SAM" id="MobiDB-lite"/>
    </source>
</evidence>
<comment type="subcellular location">
    <subcellularLocation>
        <location evidence="1">Cell envelope</location>
    </subcellularLocation>
</comment>
<organism evidence="10 11">
    <name type="scientific">Kordiimonas lipolytica</name>
    <dbReference type="NCBI Taxonomy" id="1662421"/>
    <lineage>
        <taxon>Bacteria</taxon>
        <taxon>Pseudomonadati</taxon>
        <taxon>Pseudomonadota</taxon>
        <taxon>Alphaproteobacteria</taxon>
        <taxon>Kordiimonadales</taxon>
        <taxon>Kordiimonadaceae</taxon>
        <taxon>Kordiimonas</taxon>
    </lineage>
</organism>
<gene>
    <name evidence="10" type="ORF">ACFO5Q_18780</name>
</gene>
<feature type="compositionally biased region" description="Basic and acidic residues" evidence="8">
    <location>
        <begin position="17"/>
        <end position="28"/>
    </location>
</feature>
<feature type="compositionally biased region" description="Pro residues" evidence="8">
    <location>
        <begin position="35"/>
        <end position="49"/>
    </location>
</feature>
<keyword evidence="3 7" id="KW-0479">Metal-binding</keyword>
<accession>A0ABV8UGN8</accession>
<feature type="region of interest" description="Disordered" evidence="8">
    <location>
        <begin position="1"/>
        <end position="76"/>
    </location>
</feature>